<dbReference type="SUPFAM" id="SSF144232">
    <property type="entry name" value="HIT/MYND zinc finger-like"/>
    <property type="match status" value="1"/>
</dbReference>
<dbReference type="SUPFAM" id="SSF51430">
    <property type="entry name" value="NAD(P)-linked oxidoreductase"/>
    <property type="match status" value="1"/>
</dbReference>
<evidence type="ECO:0000256" key="4">
    <source>
        <dbReference type="ARBA" id="ARBA00022833"/>
    </source>
</evidence>
<evidence type="ECO:0000256" key="6">
    <source>
        <dbReference type="ARBA" id="ARBA00023002"/>
    </source>
</evidence>
<feature type="domain" description="MYND-type" evidence="9">
    <location>
        <begin position="1443"/>
        <end position="1507"/>
    </location>
</feature>
<evidence type="ECO:0000256" key="7">
    <source>
        <dbReference type="PROSITE-ProRule" id="PRU00134"/>
    </source>
</evidence>
<feature type="region of interest" description="Disordered" evidence="8">
    <location>
        <begin position="518"/>
        <end position="552"/>
    </location>
</feature>
<feature type="compositionally biased region" description="Low complexity" evidence="8">
    <location>
        <begin position="523"/>
        <end position="552"/>
    </location>
</feature>
<gene>
    <name evidence="10" type="ORF">HYH02_001051</name>
</gene>
<dbReference type="OrthoDB" id="416253at2759"/>
<dbReference type="Pfam" id="PF00248">
    <property type="entry name" value="Aldo_ket_red"/>
    <property type="match status" value="1"/>
</dbReference>
<dbReference type="PROSITE" id="PS00798">
    <property type="entry name" value="ALDOKETO_REDUCTASE_1"/>
    <property type="match status" value="1"/>
</dbReference>
<keyword evidence="4" id="KW-0862">Zinc</keyword>
<accession>A0A835WVK3</accession>
<dbReference type="InterPro" id="IPR036812">
    <property type="entry name" value="NAD(P)_OxRdtase_dom_sf"/>
</dbReference>
<dbReference type="Gene3D" id="6.10.140.2220">
    <property type="match status" value="1"/>
</dbReference>
<evidence type="ECO:0000256" key="3">
    <source>
        <dbReference type="ARBA" id="ARBA00022771"/>
    </source>
</evidence>
<evidence type="ECO:0000256" key="1">
    <source>
        <dbReference type="ARBA" id="ARBA00007905"/>
    </source>
</evidence>
<name>A0A835WVK3_9CHLO</name>
<dbReference type="Gene3D" id="3.20.20.100">
    <property type="entry name" value="NADP-dependent oxidoreductase domain"/>
    <property type="match status" value="1"/>
</dbReference>
<evidence type="ECO:0000313" key="11">
    <source>
        <dbReference type="Proteomes" id="UP000613740"/>
    </source>
</evidence>
<comment type="similarity">
    <text evidence="1">Belongs to the aldo/keto reductase family.</text>
</comment>
<keyword evidence="3 7" id="KW-0863">Zinc-finger</keyword>
<dbReference type="InterPro" id="IPR020471">
    <property type="entry name" value="AKR"/>
</dbReference>
<dbReference type="PROSITE" id="PS00062">
    <property type="entry name" value="ALDOKETO_REDUCTASE_2"/>
    <property type="match status" value="1"/>
</dbReference>
<dbReference type="GO" id="GO:0008270">
    <property type="term" value="F:zinc ion binding"/>
    <property type="evidence" value="ECO:0007669"/>
    <property type="project" value="UniProtKB-KW"/>
</dbReference>
<keyword evidence="5" id="KW-0521">NADP</keyword>
<evidence type="ECO:0000256" key="8">
    <source>
        <dbReference type="SAM" id="MobiDB-lite"/>
    </source>
</evidence>
<protein>
    <recommendedName>
        <fullName evidence="9">MYND-type domain-containing protein</fullName>
    </recommendedName>
</protein>
<dbReference type="PROSITE" id="PS50865">
    <property type="entry name" value="ZF_MYND_2"/>
    <property type="match status" value="1"/>
</dbReference>
<reference evidence="10" key="1">
    <citation type="journal article" date="2020" name="bioRxiv">
        <title>Comparative genomics of Chlamydomonas.</title>
        <authorList>
            <person name="Craig R.J."/>
            <person name="Hasan A.R."/>
            <person name="Ness R.W."/>
            <person name="Keightley P.D."/>
        </authorList>
    </citation>
    <scope>NUCLEOTIDE SEQUENCE</scope>
    <source>
        <strain evidence="10">CCAP 11/173</strain>
    </source>
</reference>
<dbReference type="InterPro" id="IPR023210">
    <property type="entry name" value="NADP_OxRdtase_dom"/>
</dbReference>
<organism evidence="10 11">
    <name type="scientific">Chlamydomonas schloesseri</name>
    <dbReference type="NCBI Taxonomy" id="2026947"/>
    <lineage>
        <taxon>Eukaryota</taxon>
        <taxon>Viridiplantae</taxon>
        <taxon>Chlorophyta</taxon>
        <taxon>core chlorophytes</taxon>
        <taxon>Chlorophyceae</taxon>
        <taxon>CS clade</taxon>
        <taxon>Chlamydomonadales</taxon>
        <taxon>Chlamydomonadaceae</taxon>
        <taxon>Chlamydomonas</taxon>
    </lineage>
</organism>
<sequence>MTSAVKVHDFSNVTELNEDQKRQLSELERAQGVASDAGYRIVAPQPTAKLLSGHTIPLVGLGTWKSAKGEVGAAVATALRAGYRHIDCARIYQNEHEVGEALAAVLAEGVVKRQEVFITSKLWNTDHDPAKVEAACRRSMEDLRVDYLDLYLMHWPVTGAPGPAVQPPLADTWAAMEQLVDKGLVRTIGVSNFSIKKLEALMAGARIKPAVNQVEAHPYWRNEALRAWCEARGVHLTAYSPLGSPDSAAVIGRPADVPSPLHDATVAAVATELGKSPAQVLIRWAVQRGTSVLPKSVNPQRIAANLEVLLGGWRLSEQHMAALDALPLQRRMVDGSFWVDARGPYRSTAELWDEYVVGWTAREVTRVVVAQERANAATDADSLPQLLDLAASTLATLAHRAELGPSEQLGNAFARSQLPQALAAMCDALFPPGMRCCGGAGAGSAGSSIGMSSGGGTSLRARLDVLFHAALFLCCLWKPVSQRTTELLTALCDGGGVLDRVSLALLRAQVAECGQQLPAPRNGASASGAGASASAAGPSGSVNSDNSSSNSCASGQRGGSGCYSAWLRSSPLAVQLWEMLGAGVQSAVTVAAPTLHPRVWFVPDSSQGIAQTVLQLCRQALSGPGLQLWLGRTLVAETRRCLAAAADVGASATAAGGAPIAAAAHSRLVRGYALPPCLLRGGLLPNGRGDPADFLLCVVERVSFVWDFTVSGPQLPRLGQRPPGLMFRNCAAAEERRRVVAGAATPEEEAAAAAVEARLPPLHPPSYTALQVYEMTHAALAAALDHAPAEAVTMNAPALLARLAMELPARQAAARLPGLWRTLARALPRLACGGSGRHVPKLGPDQGPFWASFKCCRSESTRPLLLLLSSLLQLQLVRRDGACAAAAPTASAASLAALAATATAAPAAHAAVAGQEWSGQGAAGVESAPQWGPDYSLRCALAGGLLPAIEALLRRLVSRTAARATADVNAAAVFMDAAQQAAATVNALLRTSGVWPAVLAYGPPREVAALICTMGKVLRVLGDTAAVLREQQPRRLSRAKAELAAVRGGGDGHFTYFCTLAALAEQASEALDEQLLDRALRDGVGDGAAAAPAAAAAAAAAAALAEHRGPCRFVINASIDGMDDFEVGPAWIASLLGRPGRAAWTQQQLMVGWAMRQWLPEIMRQTERSEPKHVRVASAHVLNLLRHTANRGMWQMRRDLELAAQQLAGWAGEAAVAGPPAAALAGTAAAHGAHDAAWRRFLLHDMGTMEWAERRLSSAVAKAASGVGKDGWVLVMLFGLSVLVTSTLEDQTDWANAAACAAGSGVSSQAGGTAGSGCQSRAQQQPQQRERVWELMMQMAQHMGDESREWWISRVCEPMKAIWAAGQLVQEREASGSGAAAGGSALTACTGASGSEALLSWLELWGAPFSALQADAPDLLIRGSAILPPEEHRIVALLAGAGLELCGNPACRSLEGDSEAGLLGGGGAGQQQRGRGTKTCSRCGAVRYCCGACQLQHWLEGGHKDGCAGNQGGAPGGHAGISKTGK</sequence>
<keyword evidence="11" id="KW-1185">Reference proteome</keyword>
<dbReference type="PANTHER" id="PTHR11732">
    <property type="entry name" value="ALDO/KETO REDUCTASE"/>
    <property type="match status" value="1"/>
</dbReference>
<dbReference type="PROSITE" id="PS00063">
    <property type="entry name" value="ALDOKETO_REDUCTASE_3"/>
    <property type="match status" value="1"/>
</dbReference>
<evidence type="ECO:0000256" key="2">
    <source>
        <dbReference type="ARBA" id="ARBA00022723"/>
    </source>
</evidence>
<proteinExistence type="inferred from homology"/>
<evidence type="ECO:0000256" key="5">
    <source>
        <dbReference type="ARBA" id="ARBA00022857"/>
    </source>
</evidence>
<dbReference type="PRINTS" id="PR00069">
    <property type="entry name" value="ALDKETRDTASE"/>
</dbReference>
<keyword evidence="2" id="KW-0479">Metal-binding</keyword>
<dbReference type="Pfam" id="PF01753">
    <property type="entry name" value="zf-MYND"/>
    <property type="match status" value="1"/>
</dbReference>
<dbReference type="FunFam" id="3.20.20.100:FF:000006">
    <property type="entry name" value="Aldo-keto reductase family 1 member A1"/>
    <property type="match status" value="1"/>
</dbReference>
<dbReference type="Proteomes" id="UP000613740">
    <property type="component" value="Unassembled WGS sequence"/>
</dbReference>
<dbReference type="EMBL" id="JAEHOD010000002">
    <property type="protein sequence ID" value="KAG2454008.1"/>
    <property type="molecule type" value="Genomic_DNA"/>
</dbReference>
<keyword evidence="6" id="KW-0560">Oxidoreductase</keyword>
<evidence type="ECO:0000313" key="10">
    <source>
        <dbReference type="EMBL" id="KAG2454008.1"/>
    </source>
</evidence>
<dbReference type="InterPro" id="IPR002893">
    <property type="entry name" value="Znf_MYND"/>
</dbReference>
<dbReference type="InterPro" id="IPR018170">
    <property type="entry name" value="Aldo/ket_reductase_CS"/>
</dbReference>
<comment type="caution">
    <text evidence="10">The sequence shown here is derived from an EMBL/GenBank/DDBJ whole genome shotgun (WGS) entry which is preliminary data.</text>
</comment>
<dbReference type="GO" id="GO:0016491">
    <property type="term" value="F:oxidoreductase activity"/>
    <property type="evidence" value="ECO:0007669"/>
    <property type="project" value="UniProtKB-KW"/>
</dbReference>
<evidence type="ECO:0000259" key="9">
    <source>
        <dbReference type="PROSITE" id="PS50865"/>
    </source>
</evidence>